<sequence length="402" mass="41695">MKPVGLAPTHGTARDIPGIPAVCRDHAWERSRLEWRRGDPGDPSALVEAFLTRHGLAVRDLSARTGDPGDHEVCGAALFVSAAGGAAMIGGAAGAPSPAPAVPDVVVVVYEHAATVRPPEPQGGAFDRSAGPWRLGPWRASWTPSRHAQAVQEVREAIARGDVYQVNLVGHACAAYAGDPLPALRRLARLPGARYAGILQGEGWAIGCASPETLLEVRDGRAVTRPIKGTAPATAAGRAELLASPKERAEHIMIVDLQRNDLSHVAVTGSVRVPELFAVRRWADLWQAESEVTCLVRPGTGLAELLRAVCPGGSVTGAPKLAALREIAALEPVGRGVSMGALGWIGPTGIDLGLTIRTVVADGDDVHVWAGGGITIDSDPAAEVAEAAAKAAPVRALLHGLV</sequence>
<dbReference type="GO" id="GO:0000162">
    <property type="term" value="P:L-tryptophan biosynthetic process"/>
    <property type="evidence" value="ECO:0007669"/>
    <property type="project" value="TreeGrafter"/>
</dbReference>
<dbReference type="PANTHER" id="PTHR11236">
    <property type="entry name" value="AMINOBENZOATE/ANTHRANILATE SYNTHASE"/>
    <property type="match status" value="1"/>
</dbReference>
<dbReference type="GO" id="GO:0046820">
    <property type="term" value="F:4-amino-4-deoxychorismate synthase activity"/>
    <property type="evidence" value="ECO:0007669"/>
    <property type="project" value="TreeGrafter"/>
</dbReference>
<gene>
    <name evidence="2" type="ORF">Cba03nite_63490</name>
</gene>
<keyword evidence="3" id="KW-1185">Reference proteome</keyword>
<protein>
    <recommendedName>
        <fullName evidence="1">Chorismate-utilising enzyme C-terminal domain-containing protein</fullName>
    </recommendedName>
</protein>
<dbReference type="AlphaFoldDB" id="A0A8J3NL04"/>
<evidence type="ECO:0000313" key="2">
    <source>
        <dbReference type="EMBL" id="GIF85000.1"/>
    </source>
</evidence>
<accession>A0A8J3NL04</accession>
<organism evidence="2 3">
    <name type="scientific">Catellatospora bangladeshensis</name>
    <dbReference type="NCBI Taxonomy" id="310355"/>
    <lineage>
        <taxon>Bacteria</taxon>
        <taxon>Bacillati</taxon>
        <taxon>Actinomycetota</taxon>
        <taxon>Actinomycetes</taxon>
        <taxon>Micromonosporales</taxon>
        <taxon>Micromonosporaceae</taxon>
        <taxon>Catellatospora</taxon>
    </lineage>
</organism>
<evidence type="ECO:0000259" key="1">
    <source>
        <dbReference type="Pfam" id="PF00425"/>
    </source>
</evidence>
<evidence type="ECO:0000313" key="3">
    <source>
        <dbReference type="Proteomes" id="UP000601223"/>
    </source>
</evidence>
<proteinExistence type="predicted"/>
<name>A0A8J3NL04_9ACTN</name>
<dbReference type="RefSeq" id="WP_203754132.1">
    <property type="nucleotide sequence ID" value="NZ_BONF01000042.1"/>
</dbReference>
<dbReference type="InterPro" id="IPR015890">
    <property type="entry name" value="Chorismate_C"/>
</dbReference>
<reference evidence="2 3" key="1">
    <citation type="submission" date="2021-01" db="EMBL/GenBank/DDBJ databases">
        <title>Whole genome shotgun sequence of Catellatospora bangladeshensis NBRC 107357.</title>
        <authorList>
            <person name="Komaki H."/>
            <person name="Tamura T."/>
        </authorList>
    </citation>
    <scope>NUCLEOTIDE SEQUENCE [LARGE SCALE GENOMIC DNA]</scope>
    <source>
        <strain evidence="2 3">NBRC 107357</strain>
    </source>
</reference>
<dbReference type="InterPro" id="IPR005801">
    <property type="entry name" value="ADC_synthase"/>
</dbReference>
<dbReference type="EMBL" id="BONF01000042">
    <property type="protein sequence ID" value="GIF85000.1"/>
    <property type="molecule type" value="Genomic_DNA"/>
</dbReference>
<dbReference type="SUPFAM" id="SSF56322">
    <property type="entry name" value="ADC synthase"/>
    <property type="match status" value="1"/>
</dbReference>
<dbReference type="PRINTS" id="PR00095">
    <property type="entry name" value="ANTSNTHASEI"/>
</dbReference>
<comment type="caution">
    <text evidence="2">The sequence shown here is derived from an EMBL/GenBank/DDBJ whole genome shotgun (WGS) entry which is preliminary data.</text>
</comment>
<dbReference type="InterPro" id="IPR019999">
    <property type="entry name" value="Anth_synth_I-like"/>
</dbReference>
<dbReference type="PANTHER" id="PTHR11236:SF50">
    <property type="entry name" value="AMINODEOXYCHORISMATE SYNTHASE COMPONENT 1"/>
    <property type="match status" value="1"/>
</dbReference>
<dbReference type="Pfam" id="PF00425">
    <property type="entry name" value="Chorismate_bind"/>
    <property type="match status" value="1"/>
</dbReference>
<feature type="domain" description="Chorismate-utilising enzyme C-terminal" evidence="1">
    <location>
        <begin position="146"/>
        <end position="390"/>
    </location>
</feature>
<dbReference type="Gene3D" id="3.60.120.10">
    <property type="entry name" value="Anthranilate synthase"/>
    <property type="match status" value="1"/>
</dbReference>
<dbReference type="Proteomes" id="UP000601223">
    <property type="component" value="Unassembled WGS sequence"/>
</dbReference>